<organism evidence="10 11">
    <name type="scientific">Anaerosporomusa subterranea</name>
    <dbReference type="NCBI Taxonomy" id="1794912"/>
    <lineage>
        <taxon>Bacteria</taxon>
        <taxon>Bacillati</taxon>
        <taxon>Bacillota</taxon>
        <taxon>Negativicutes</taxon>
        <taxon>Acetonemataceae</taxon>
        <taxon>Anaerosporomusa</taxon>
    </lineage>
</organism>
<dbReference type="InterPro" id="IPR009075">
    <property type="entry name" value="AcylCo_DH/oxidase_C"/>
</dbReference>
<dbReference type="AlphaFoldDB" id="A0A154BP11"/>
<dbReference type="SUPFAM" id="SSF56645">
    <property type="entry name" value="Acyl-CoA dehydrogenase NM domain-like"/>
    <property type="match status" value="1"/>
</dbReference>
<dbReference type="Pfam" id="PF00441">
    <property type="entry name" value="Acyl-CoA_dh_1"/>
    <property type="match status" value="1"/>
</dbReference>
<feature type="domain" description="Acyl-CoA oxidase/dehydrogenase middle" evidence="8">
    <location>
        <begin position="121"/>
        <end position="216"/>
    </location>
</feature>
<dbReference type="Proteomes" id="UP000076268">
    <property type="component" value="Unassembled WGS sequence"/>
</dbReference>
<comment type="caution">
    <text evidence="10">The sequence shown here is derived from an EMBL/GenBank/DDBJ whole genome shotgun (WGS) entry which is preliminary data.</text>
</comment>
<accession>A0A154BP11</accession>
<keyword evidence="3 6" id="KW-0285">Flavoprotein</keyword>
<dbReference type="Gene3D" id="1.20.140.10">
    <property type="entry name" value="Butyryl-CoA Dehydrogenase, subunit A, domain 3"/>
    <property type="match status" value="1"/>
</dbReference>
<feature type="domain" description="Acyl-CoA dehydrogenase/oxidase N-terminal" evidence="9">
    <location>
        <begin position="7"/>
        <end position="110"/>
    </location>
</feature>
<dbReference type="InterPro" id="IPR006091">
    <property type="entry name" value="Acyl-CoA_Oxase/DH_mid-dom"/>
</dbReference>
<sequence>MFNMSFSDEQKDLQKLVREFTQKRIFPEAKELDRAGEFAGELFKEIVEMGLHCMNAPQEYDGPGFDSVTCVMLTEELAKGDVGFATTVAANGLAAYPVLLAGTAEQKKLFFDIINQGKLAAFCLTEPNAGSDAGSVATIARREGDEYILDGTKCFITNGGVADVYTVFATVDRSKGLKGLSAFLVERGRAGVSVGKEEDKMGIRTSNTTEVIFQNVRIPASNLLGKEGNGFKIAMETLDISRPVVGALGVGLGQAAVEMSAKYAIERSQFGKPIGSFQAIQFMLADMAIQVEAARWLTYRAAYLRDAGQPFTKEAAMAKTLASDVAMKVSVDAVQIFGGYGYSREYPVEKLMRDAKILQLFEGTNQVQRMVIAGQLLK</sequence>
<dbReference type="PROSITE" id="PS00072">
    <property type="entry name" value="ACYL_COA_DH_1"/>
    <property type="match status" value="1"/>
</dbReference>
<dbReference type="InterPro" id="IPR013786">
    <property type="entry name" value="AcylCoA_DH/ox_N"/>
</dbReference>
<dbReference type="OrthoDB" id="9802447at2"/>
<keyword evidence="11" id="KW-1185">Reference proteome</keyword>
<evidence type="ECO:0000256" key="5">
    <source>
        <dbReference type="ARBA" id="ARBA00023002"/>
    </source>
</evidence>
<protein>
    <submittedName>
        <fullName evidence="10">Acyl-CoA dehydrogenase</fullName>
    </submittedName>
</protein>
<dbReference type="Gene3D" id="1.10.540.10">
    <property type="entry name" value="Acyl-CoA dehydrogenase/oxidase, N-terminal domain"/>
    <property type="match status" value="1"/>
</dbReference>
<dbReference type="Gene3D" id="2.40.110.10">
    <property type="entry name" value="Butyryl-CoA Dehydrogenase, subunit A, domain 2"/>
    <property type="match status" value="1"/>
</dbReference>
<evidence type="ECO:0000256" key="1">
    <source>
        <dbReference type="ARBA" id="ARBA00001974"/>
    </source>
</evidence>
<dbReference type="InterPro" id="IPR037069">
    <property type="entry name" value="AcylCoA_DH/ox_N_sf"/>
</dbReference>
<reference evidence="10 11" key="1">
    <citation type="submission" date="2016-02" db="EMBL/GenBank/DDBJ databases">
        <title>Anaerosporomusa subterraneum gen. nov., sp. nov., a spore-forming obligate anaerobe isolated from saprolite.</title>
        <authorList>
            <person name="Choi J.K."/>
            <person name="Shah M."/>
            <person name="Yee N."/>
        </authorList>
    </citation>
    <scope>NUCLEOTIDE SEQUENCE [LARGE SCALE GENOMIC DNA]</scope>
    <source>
        <strain evidence="10 11">RU4</strain>
    </source>
</reference>
<dbReference type="InterPro" id="IPR046373">
    <property type="entry name" value="Acyl-CoA_Oxase/DH_mid-dom_sf"/>
</dbReference>
<name>A0A154BP11_ANASB</name>
<feature type="domain" description="Acyl-CoA dehydrogenase/oxidase C-terminal" evidence="7">
    <location>
        <begin position="228"/>
        <end position="376"/>
    </location>
</feature>
<evidence type="ECO:0000256" key="4">
    <source>
        <dbReference type="ARBA" id="ARBA00022827"/>
    </source>
</evidence>
<keyword evidence="5 6" id="KW-0560">Oxidoreductase</keyword>
<evidence type="ECO:0000313" key="11">
    <source>
        <dbReference type="Proteomes" id="UP000076268"/>
    </source>
</evidence>
<evidence type="ECO:0000259" key="9">
    <source>
        <dbReference type="Pfam" id="PF02771"/>
    </source>
</evidence>
<dbReference type="PANTHER" id="PTHR43884">
    <property type="entry name" value="ACYL-COA DEHYDROGENASE"/>
    <property type="match status" value="1"/>
</dbReference>
<evidence type="ECO:0000256" key="6">
    <source>
        <dbReference type="RuleBase" id="RU362125"/>
    </source>
</evidence>
<dbReference type="GO" id="GO:0003995">
    <property type="term" value="F:acyl-CoA dehydrogenase activity"/>
    <property type="evidence" value="ECO:0007669"/>
    <property type="project" value="InterPro"/>
</dbReference>
<dbReference type="InterPro" id="IPR006089">
    <property type="entry name" value="Acyl-CoA_DH_CS"/>
</dbReference>
<keyword evidence="4 6" id="KW-0274">FAD</keyword>
<dbReference type="SUPFAM" id="SSF47203">
    <property type="entry name" value="Acyl-CoA dehydrogenase C-terminal domain-like"/>
    <property type="match status" value="1"/>
</dbReference>
<evidence type="ECO:0000256" key="3">
    <source>
        <dbReference type="ARBA" id="ARBA00022630"/>
    </source>
</evidence>
<dbReference type="PROSITE" id="PS00073">
    <property type="entry name" value="ACYL_COA_DH_2"/>
    <property type="match status" value="1"/>
</dbReference>
<gene>
    <name evidence="10" type="ORF">AXX12_10710</name>
</gene>
<dbReference type="Pfam" id="PF02770">
    <property type="entry name" value="Acyl-CoA_dh_M"/>
    <property type="match status" value="1"/>
</dbReference>
<dbReference type="InterPro" id="IPR009100">
    <property type="entry name" value="AcylCoA_DH/oxidase_NM_dom_sf"/>
</dbReference>
<evidence type="ECO:0000259" key="8">
    <source>
        <dbReference type="Pfam" id="PF02770"/>
    </source>
</evidence>
<evidence type="ECO:0000256" key="2">
    <source>
        <dbReference type="ARBA" id="ARBA00009347"/>
    </source>
</evidence>
<proteinExistence type="inferred from homology"/>
<evidence type="ECO:0000313" key="10">
    <source>
        <dbReference type="EMBL" id="KYZ75676.1"/>
    </source>
</evidence>
<dbReference type="PANTHER" id="PTHR43884:SF12">
    <property type="entry name" value="ISOVALERYL-COA DEHYDROGENASE, MITOCHONDRIAL-RELATED"/>
    <property type="match status" value="1"/>
</dbReference>
<dbReference type="GO" id="GO:0050660">
    <property type="term" value="F:flavin adenine dinucleotide binding"/>
    <property type="evidence" value="ECO:0007669"/>
    <property type="project" value="InterPro"/>
</dbReference>
<dbReference type="FunFam" id="2.40.110.10:FF:000001">
    <property type="entry name" value="Acyl-CoA dehydrogenase, mitochondrial"/>
    <property type="match status" value="1"/>
</dbReference>
<dbReference type="PIRSF" id="PIRSF016578">
    <property type="entry name" value="HsaA"/>
    <property type="match status" value="1"/>
</dbReference>
<dbReference type="Pfam" id="PF02771">
    <property type="entry name" value="Acyl-CoA_dh_N"/>
    <property type="match status" value="1"/>
</dbReference>
<dbReference type="EMBL" id="LSGP01000020">
    <property type="protein sequence ID" value="KYZ75676.1"/>
    <property type="molecule type" value="Genomic_DNA"/>
</dbReference>
<comment type="similarity">
    <text evidence="2 6">Belongs to the acyl-CoA dehydrogenase family.</text>
</comment>
<dbReference type="FunFam" id="1.20.140.10:FF:000004">
    <property type="entry name" value="Acyl-CoA dehydrogenase FadE25"/>
    <property type="match status" value="1"/>
</dbReference>
<dbReference type="InterPro" id="IPR036250">
    <property type="entry name" value="AcylCo_DH-like_C"/>
</dbReference>
<dbReference type="STRING" id="1794912.AXX12_10710"/>
<evidence type="ECO:0000259" key="7">
    <source>
        <dbReference type="Pfam" id="PF00441"/>
    </source>
</evidence>
<comment type="cofactor">
    <cofactor evidence="1 6">
        <name>FAD</name>
        <dbReference type="ChEBI" id="CHEBI:57692"/>
    </cofactor>
</comment>
<dbReference type="RefSeq" id="WP_066243272.1">
    <property type="nucleotide sequence ID" value="NZ_LSGP01000020.1"/>
</dbReference>